<name>W1XQY7_9ZZZZ</name>
<feature type="compositionally biased region" description="Basic residues" evidence="1">
    <location>
        <begin position="1"/>
        <end position="12"/>
    </location>
</feature>
<reference evidence="2" key="1">
    <citation type="submission" date="2013-12" db="EMBL/GenBank/DDBJ databases">
        <title>A Varibaculum cambriense genome reconstructed from a premature infant gut community with otherwise low bacterial novelty that shifts toward anaerobic metabolism during the third week of life.</title>
        <authorList>
            <person name="Brown C.T."/>
            <person name="Sharon I."/>
            <person name="Thomas B.C."/>
            <person name="Castelle C.J."/>
            <person name="Morowitz M.J."/>
            <person name="Banfield J.F."/>
        </authorList>
    </citation>
    <scope>NUCLEOTIDE SEQUENCE</scope>
</reference>
<accession>W1XQY7</accession>
<comment type="caution">
    <text evidence="2">The sequence shown here is derived from an EMBL/GenBank/DDBJ whole genome shotgun (WGS) entry which is preliminary data.</text>
</comment>
<evidence type="ECO:0000256" key="1">
    <source>
        <dbReference type="SAM" id="MobiDB-lite"/>
    </source>
</evidence>
<sequence length="27" mass="3273">LAQKYLKARKERRIQQHLATRHINDGQ</sequence>
<proteinExistence type="predicted"/>
<feature type="region of interest" description="Disordered" evidence="1">
    <location>
        <begin position="1"/>
        <end position="27"/>
    </location>
</feature>
<dbReference type="AlphaFoldDB" id="W1XQY7"/>
<evidence type="ECO:0000313" key="2">
    <source>
        <dbReference type="EMBL" id="ETJ32657.1"/>
    </source>
</evidence>
<organism evidence="2">
    <name type="scientific">human gut metagenome</name>
    <dbReference type="NCBI Taxonomy" id="408170"/>
    <lineage>
        <taxon>unclassified sequences</taxon>
        <taxon>metagenomes</taxon>
        <taxon>organismal metagenomes</taxon>
    </lineage>
</organism>
<protein>
    <submittedName>
        <fullName evidence="2">Uncharacterized protein</fullName>
    </submittedName>
</protein>
<gene>
    <name evidence="2" type="ORF">Q604_UNBC12892G0001</name>
</gene>
<feature type="non-terminal residue" evidence="2">
    <location>
        <position position="1"/>
    </location>
</feature>
<dbReference type="EMBL" id="AZMM01012892">
    <property type="protein sequence ID" value="ETJ32657.1"/>
    <property type="molecule type" value="Genomic_DNA"/>
</dbReference>